<feature type="transmembrane region" description="Helical" evidence="1">
    <location>
        <begin position="173"/>
        <end position="191"/>
    </location>
</feature>
<evidence type="ECO:0000256" key="1">
    <source>
        <dbReference type="SAM" id="Phobius"/>
    </source>
</evidence>
<dbReference type="GeneID" id="54481618"/>
<dbReference type="PANTHER" id="PTHR35184">
    <property type="entry name" value="YALI0C10208P"/>
    <property type="match status" value="1"/>
</dbReference>
<name>A0A6A6VPL7_9PEZI</name>
<evidence type="ECO:0000313" key="2">
    <source>
        <dbReference type="EMBL" id="KAF2752562.1"/>
    </source>
</evidence>
<dbReference type="Pfam" id="PF11309">
    <property type="entry name" value="DUF3112"/>
    <property type="match status" value="2"/>
</dbReference>
<feature type="transmembrane region" description="Helical" evidence="1">
    <location>
        <begin position="248"/>
        <end position="268"/>
    </location>
</feature>
<keyword evidence="1" id="KW-0472">Membrane</keyword>
<keyword evidence="1" id="KW-0812">Transmembrane</keyword>
<dbReference type="RefSeq" id="XP_033595020.1">
    <property type="nucleotide sequence ID" value="XM_033740564.1"/>
</dbReference>
<dbReference type="OrthoDB" id="3357002at2759"/>
<feature type="transmembrane region" description="Helical" evidence="1">
    <location>
        <begin position="23"/>
        <end position="43"/>
    </location>
</feature>
<keyword evidence="3" id="KW-1185">Reference proteome</keyword>
<feature type="transmembrane region" description="Helical" evidence="1">
    <location>
        <begin position="211"/>
        <end position="228"/>
    </location>
</feature>
<accession>A0A6A6VPL7</accession>
<reference evidence="2" key="1">
    <citation type="journal article" date="2020" name="Stud. Mycol.">
        <title>101 Dothideomycetes genomes: a test case for predicting lifestyles and emergence of pathogens.</title>
        <authorList>
            <person name="Haridas S."/>
            <person name="Albert R."/>
            <person name="Binder M."/>
            <person name="Bloem J."/>
            <person name="Labutti K."/>
            <person name="Salamov A."/>
            <person name="Andreopoulos B."/>
            <person name="Baker S."/>
            <person name="Barry K."/>
            <person name="Bills G."/>
            <person name="Bluhm B."/>
            <person name="Cannon C."/>
            <person name="Castanera R."/>
            <person name="Culley D."/>
            <person name="Daum C."/>
            <person name="Ezra D."/>
            <person name="Gonzalez J."/>
            <person name="Henrissat B."/>
            <person name="Kuo A."/>
            <person name="Liang C."/>
            <person name="Lipzen A."/>
            <person name="Lutzoni F."/>
            <person name="Magnuson J."/>
            <person name="Mondo S."/>
            <person name="Nolan M."/>
            <person name="Ohm R."/>
            <person name="Pangilinan J."/>
            <person name="Park H.-J."/>
            <person name="Ramirez L."/>
            <person name="Alfaro M."/>
            <person name="Sun H."/>
            <person name="Tritt A."/>
            <person name="Yoshinaga Y."/>
            <person name="Zwiers L.-H."/>
            <person name="Turgeon B."/>
            <person name="Goodwin S."/>
            <person name="Spatafora J."/>
            <person name="Crous P."/>
            <person name="Grigoriev I."/>
        </authorList>
    </citation>
    <scope>NUCLEOTIDE SEQUENCE</scope>
    <source>
        <strain evidence="2">CBS 121739</strain>
    </source>
</reference>
<feature type="transmembrane region" description="Helical" evidence="1">
    <location>
        <begin position="88"/>
        <end position="108"/>
    </location>
</feature>
<dbReference type="PANTHER" id="PTHR35184:SF1">
    <property type="entry name" value="INTEGRAL MEMBRANE PROTEIN"/>
    <property type="match status" value="1"/>
</dbReference>
<dbReference type="AlphaFoldDB" id="A0A6A6VPL7"/>
<feature type="transmembrane region" description="Helical" evidence="1">
    <location>
        <begin position="128"/>
        <end position="153"/>
    </location>
</feature>
<dbReference type="Proteomes" id="UP000799437">
    <property type="component" value="Unassembled WGS sequence"/>
</dbReference>
<sequence>MSSGPYRPTNWALGGANVKHVDIPITAVFLVLFILGAATHMTIFQLNRRRGHKFIFSVLLFGFCMSRIATTTLRIASTSLPTNLNLSIAASIFVAAGVLLIFIVNLLFTQRVVRAMHPTWGWHKGFKIFLVSNYVLIVLSLVMVITATVQSFFTLSTNTRRIDRDIQMYGQSFFMLFSFYPIPLLTIALLLPRKQRTDKFGSGRFRTKIAILYASSILACLGASYRAATSYLTPVSQREPLPDYFHKVAFYLVNFGIEIIIVYMFAILRIDLRFHVPNGARGSYAVKTEEETFGDTAQEESKDPIMNDANAMDHAQLV</sequence>
<proteinExistence type="predicted"/>
<organism evidence="2 3">
    <name type="scientific">Pseudovirgaria hyperparasitica</name>
    <dbReference type="NCBI Taxonomy" id="470096"/>
    <lineage>
        <taxon>Eukaryota</taxon>
        <taxon>Fungi</taxon>
        <taxon>Dikarya</taxon>
        <taxon>Ascomycota</taxon>
        <taxon>Pezizomycotina</taxon>
        <taxon>Dothideomycetes</taxon>
        <taxon>Dothideomycetes incertae sedis</taxon>
        <taxon>Acrospermales</taxon>
        <taxon>Acrospermaceae</taxon>
        <taxon>Pseudovirgaria</taxon>
    </lineage>
</organism>
<gene>
    <name evidence="2" type="ORF">EJ05DRAFT_296055</name>
</gene>
<feature type="transmembrane region" description="Helical" evidence="1">
    <location>
        <begin position="55"/>
        <end position="76"/>
    </location>
</feature>
<protein>
    <submittedName>
        <fullName evidence="2">Uncharacterized protein</fullName>
    </submittedName>
</protein>
<keyword evidence="1" id="KW-1133">Transmembrane helix</keyword>
<dbReference type="InterPro" id="IPR021460">
    <property type="entry name" value="DUF3112"/>
</dbReference>
<dbReference type="EMBL" id="ML996608">
    <property type="protein sequence ID" value="KAF2752562.1"/>
    <property type="molecule type" value="Genomic_DNA"/>
</dbReference>
<evidence type="ECO:0000313" key="3">
    <source>
        <dbReference type="Proteomes" id="UP000799437"/>
    </source>
</evidence>